<accession>A0A5B7K5H9</accession>
<evidence type="ECO:0000313" key="1">
    <source>
        <dbReference type="EMBL" id="MPD01814.1"/>
    </source>
</evidence>
<organism evidence="1 2">
    <name type="scientific">Portunus trituberculatus</name>
    <name type="common">Swimming crab</name>
    <name type="synonym">Neptunus trituberculatus</name>
    <dbReference type="NCBI Taxonomy" id="210409"/>
    <lineage>
        <taxon>Eukaryota</taxon>
        <taxon>Metazoa</taxon>
        <taxon>Ecdysozoa</taxon>
        <taxon>Arthropoda</taxon>
        <taxon>Crustacea</taxon>
        <taxon>Multicrustacea</taxon>
        <taxon>Malacostraca</taxon>
        <taxon>Eumalacostraca</taxon>
        <taxon>Eucarida</taxon>
        <taxon>Decapoda</taxon>
        <taxon>Pleocyemata</taxon>
        <taxon>Brachyura</taxon>
        <taxon>Eubrachyura</taxon>
        <taxon>Portunoidea</taxon>
        <taxon>Portunidae</taxon>
        <taxon>Portuninae</taxon>
        <taxon>Portunus</taxon>
    </lineage>
</organism>
<proteinExistence type="predicted"/>
<sequence>MVPAMSLPLPYSPTPPLHSISLHSTHYICHPLL</sequence>
<dbReference type="EMBL" id="VSRR010128708">
    <property type="protein sequence ID" value="MPD01814.1"/>
    <property type="molecule type" value="Genomic_DNA"/>
</dbReference>
<dbReference type="AlphaFoldDB" id="A0A5B7K5H9"/>
<gene>
    <name evidence="1" type="ORF">E2C01_097359</name>
</gene>
<keyword evidence="2" id="KW-1185">Reference proteome</keyword>
<protein>
    <submittedName>
        <fullName evidence="1">Uncharacterized protein</fullName>
    </submittedName>
</protein>
<evidence type="ECO:0000313" key="2">
    <source>
        <dbReference type="Proteomes" id="UP000324222"/>
    </source>
</evidence>
<name>A0A5B7K5H9_PORTR</name>
<dbReference type="Proteomes" id="UP000324222">
    <property type="component" value="Unassembled WGS sequence"/>
</dbReference>
<comment type="caution">
    <text evidence="1">The sequence shown here is derived from an EMBL/GenBank/DDBJ whole genome shotgun (WGS) entry which is preliminary data.</text>
</comment>
<reference evidence="1 2" key="1">
    <citation type="submission" date="2019-05" db="EMBL/GenBank/DDBJ databases">
        <title>Another draft genome of Portunus trituberculatus and its Hox gene families provides insights of decapod evolution.</title>
        <authorList>
            <person name="Jeong J.-H."/>
            <person name="Song I."/>
            <person name="Kim S."/>
            <person name="Choi T."/>
            <person name="Kim D."/>
            <person name="Ryu S."/>
            <person name="Kim W."/>
        </authorList>
    </citation>
    <scope>NUCLEOTIDE SEQUENCE [LARGE SCALE GENOMIC DNA]</scope>
    <source>
        <tissue evidence="1">Muscle</tissue>
    </source>
</reference>